<keyword evidence="3 6" id="KW-0812">Transmembrane</keyword>
<reference evidence="7 8" key="1">
    <citation type="submission" date="2023-07" db="EMBL/GenBank/DDBJ databases">
        <title>Genomic Encyclopedia of Type Strains, Phase IV (KMG-IV): sequencing the most valuable type-strain genomes for metagenomic binning, comparative biology and taxonomic classification.</title>
        <authorList>
            <person name="Goeker M."/>
        </authorList>
    </citation>
    <scope>NUCLEOTIDE SEQUENCE [LARGE SCALE GENOMIC DNA]</scope>
    <source>
        <strain evidence="7 8">DSM 102814</strain>
    </source>
</reference>
<dbReference type="InterPro" id="IPR001123">
    <property type="entry name" value="LeuE-type"/>
</dbReference>
<evidence type="ECO:0000256" key="3">
    <source>
        <dbReference type="ARBA" id="ARBA00022692"/>
    </source>
</evidence>
<feature type="transmembrane region" description="Helical" evidence="6">
    <location>
        <begin position="185"/>
        <end position="206"/>
    </location>
</feature>
<comment type="caution">
    <text evidence="7">The sequence shown here is derived from an EMBL/GenBank/DDBJ whole genome shotgun (WGS) entry which is preliminary data.</text>
</comment>
<dbReference type="PANTHER" id="PTHR30086:SF20">
    <property type="entry name" value="ARGININE EXPORTER PROTEIN ARGO-RELATED"/>
    <property type="match status" value="1"/>
</dbReference>
<evidence type="ECO:0000256" key="4">
    <source>
        <dbReference type="ARBA" id="ARBA00022989"/>
    </source>
</evidence>
<organism evidence="7 8">
    <name type="scientific">Mesonia maritima</name>
    <dbReference type="NCBI Taxonomy" id="1793873"/>
    <lineage>
        <taxon>Bacteria</taxon>
        <taxon>Pseudomonadati</taxon>
        <taxon>Bacteroidota</taxon>
        <taxon>Flavobacteriia</taxon>
        <taxon>Flavobacteriales</taxon>
        <taxon>Flavobacteriaceae</taxon>
        <taxon>Mesonia</taxon>
    </lineage>
</organism>
<evidence type="ECO:0000256" key="2">
    <source>
        <dbReference type="ARBA" id="ARBA00022475"/>
    </source>
</evidence>
<protein>
    <submittedName>
        <fullName evidence="7">Threonine/homoserine/homoserine lactone efflux protein</fullName>
    </submittedName>
</protein>
<feature type="transmembrane region" description="Helical" evidence="6">
    <location>
        <begin position="40"/>
        <end position="62"/>
    </location>
</feature>
<keyword evidence="8" id="KW-1185">Reference proteome</keyword>
<feature type="transmembrane region" description="Helical" evidence="6">
    <location>
        <begin position="6"/>
        <end position="28"/>
    </location>
</feature>
<evidence type="ECO:0000313" key="8">
    <source>
        <dbReference type="Proteomes" id="UP001257659"/>
    </source>
</evidence>
<evidence type="ECO:0000313" key="7">
    <source>
        <dbReference type="EMBL" id="MDR6299444.1"/>
    </source>
</evidence>
<name>A0ABU1K1D0_9FLAO</name>
<dbReference type="Proteomes" id="UP001257659">
    <property type="component" value="Unassembled WGS sequence"/>
</dbReference>
<proteinExistence type="predicted"/>
<evidence type="ECO:0000256" key="6">
    <source>
        <dbReference type="SAM" id="Phobius"/>
    </source>
</evidence>
<feature type="transmembrane region" description="Helical" evidence="6">
    <location>
        <begin position="113"/>
        <end position="135"/>
    </location>
</feature>
<feature type="transmembrane region" description="Helical" evidence="6">
    <location>
        <begin position="74"/>
        <end position="92"/>
    </location>
</feature>
<dbReference type="RefSeq" id="WP_309726139.1">
    <property type="nucleotide sequence ID" value="NZ_JAVDQA010000001.1"/>
</dbReference>
<evidence type="ECO:0000256" key="5">
    <source>
        <dbReference type="ARBA" id="ARBA00023136"/>
    </source>
</evidence>
<keyword evidence="2" id="KW-1003">Cell membrane</keyword>
<keyword evidence="5 6" id="KW-0472">Membrane</keyword>
<dbReference type="PANTHER" id="PTHR30086">
    <property type="entry name" value="ARGININE EXPORTER PROTEIN ARGO"/>
    <property type="match status" value="1"/>
</dbReference>
<evidence type="ECO:0000256" key="1">
    <source>
        <dbReference type="ARBA" id="ARBA00004651"/>
    </source>
</evidence>
<dbReference type="EMBL" id="JAVDQA010000001">
    <property type="protein sequence ID" value="MDR6299444.1"/>
    <property type="molecule type" value="Genomic_DNA"/>
</dbReference>
<keyword evidence="4 6" id="KW-1133">Transmembrane helix</keyword>
<accession>A0ABU1K1D0</accession>
<gene>
    <name evidence="7" type="ORF">GGR31_000060</name>
</gene>
<feature type="transmembrane region" description="Helical" evidence="6">
    <location>
        <begin position="147"/>
        <end position="173"/>
    </location>
</feature>
<comment type="subcellular location">
    <subcellularLocation>
        <location evidence="1">Cell membrane</location>
        <topology evidence="1">Multi-pass membrane protein</topology>
    </subcellularLocation>
</comment>
<sequence length="209" mass="23421">MEETKLFFFTFFAALIGVFPPGLVNMTVAKTCVQKGKKSGIWVALGASLIVFCQACIAILMAKYIFNHPYVRNILLRTGLVVFLILSVYFFIAARKNKKNKHKVSKGNSAKNFFTGITIALLNVFPVPYFVVISTAFNAKGDINYDIISVIIFSLAAALGTFSTLYIYVLSFLKIEKHTNRFSKYSNYFMAGLMLLLVIITLIRIYCNG</sequence>
<dbReference type="Pfam" id="PF01810">
    <property type="entry name" value="LysE"/>
    <property type="match status" value="1"/>
</dbReference>